<gene>
    <name evidence="2" type="ORF">OXD698_LOCUS47953</name>
</gene>
<evidence type="ECO:0000313" key="3">
    <source>
        <dbReference type="Proteomes" id="UP000663844"/>
    </source>
</evidence>
<reference evidence="2" key="1">
    <citation type="submission" date="2021-02" db="EMBL/GenBank/DDBJ databases">
        <authorList>
            <person name="Nowell W R."/>
        </authorList>
    </citation>
    <scope>NUCLEOTIDE SEQUENCE</scope>
</reference>
<proteinExistence type="predicted"/>
<accession>A0A820K4L7</accession>
<evidence type="ECO:0000313" key="2">
    <source>
        <dbReference type="EMBL" id="CAF4335863.1"/>
    </source>
</evidence>
<feature type="compositionally biased region" description="Low complexity" evidence="1">
    <location>
        <begin position="143"/>
        <end position="157"/>
    </location>
</feature>
<sequence length="197" mass="21567">MKQLIEEVIQSSDNLTMEITDEKITITLPGPTQSSPIIEHTTQNTIFSPQTDDILQQSTHESQSDSSLATADINQVPASRFHEPSPANTEDDSLELIHALQGHSIVLPSASPIQLQSAANQSSFSNSIAEKTDDQFLQAPEKSSSSTTTTSSQITSSDRYVSYAIHEMGDSSQERLPQFPIAADIPFYELNKITTEE</sequence>
<dbReference type="EMBL" id="CAJOAZ010019384">
    <property type="protein sequence ID" value="CAF4335863.1"/>
    <property type="molecule type" value="Genomic_DNA"/>
</dbReference>
<dbReference type="Proteomes" id="UP000663844">
    <property type="component" value="Unassembled WGS sequence"/>
</dbReference>
<feature type="region of interest" description="Disordered" evidence="1">
    <location>
        <begin position="135"/>
        <end position="157"/>
    </location>
</feature>
<evidence type="ECO:0000256" key="1">
    <source>
        <dbReference type="SAM" id="MobiDB-lite"/>
    </source>
</evidence>
<name>A0A820K4L7_9BILA</name>
<organism evidence="2 3">
    <name type="scientific">Adineta steineri</name>
    <dbReference type="NCBI Taxonomy" id="433720"/>
    <lineage>
        <taxon>Eukaryota</taxon>
        <taxon>Metazoa</taxon>
        <taxon>Spiralia</taxon>
        <taxon>Gnathifera</taxon>
        <taxon>Rotifera</taxon>
        <taxon>Eurotatoria</taxon>
        <taxon>Bdelloidea</taxon>
        <taxon>Adinetida</taxon>
        <taxon>Adinetidae</taxon>
        <taxon>Adineta</taxon>
    </lineage>
</organism>
<feature type="non-terminal residue" evidence="2">
    <location>
        <position position="1"/>
    </location>
</feature>
<dbReference type="AlphaFoldDB" id="A0A820K4L7"/>
<comment type="caution">
    <text evidence="2">The sequence shown here is derived from an EMBL/GenBank/DDBJ whole genome shotgun (WGS) entry which is preliminary data.</text>
</comment>
<protein>
    <submittedName>
        <fullName evidence="2">Uncharacterized protein</fullName>
    </submittedName>
</protein>